<dbReference type="GO" id="GO:0015171">
    <property type="term" value="F:amino acid transmembrane transporter activity"/>
    <property type="evidence" value="ECO:0007669"/>
    <property type="project" value="TreeGrafter"/>
</dbReference>
<keyword evidence="3 7" id="KW-0812">Transmembrane</keyword>
<dbReference type="GO" id="GO:0005886">
    <property type="term" value="C:plasma membrane"/>
    <property type="evidence" value="ECO:0007669"/>
    <property type="project" value="UniProtKB-SubCell"/>
</dbReference>
<evidence type="ECO:0000313" key="8">
    <source>
        <dbReference type="EMBL" id="ATA19841.1"/>
    </source>
</evidence>
<evidence type="ECO:0000256" key="1">
    <source>
        <dbReference type="ARBA" id="ARBA00004651"/>
    </source>
</evidence>
<evidence type="ECO:0000256" key="4">
    <source>
        <dbReference type="ARBA" id="ARBA00022970"/>
    </source>
</evidence>
<dbReference type="RefSeq" id="WP_095846447.1">
    <property type="nucleotide sequence ID" value="NZ_CAMKXY010000058.1"/>
</dbReference>
<dbReference type="KEGG" id="gqu:AWC35_11145"/>
<accession>A0A250B185</accession>
<evidence type="ECO:0000256" key="2">
    <source>
        <dbReference type="ARBA" id="ARBA00022475"/>
    </source>
</evidence>
<keyword evidence="9" id="KW-1185">Reference proteome</keyword>
<keyword evidence="4" id="KW-0813">Transport</keyword>
<feature type="transmembrane region" description="Helical" evidence="7">
    <location>
        <begin position="140"/>
        <end position="160"/>
    </location>
</feature>
<feature type="transmembrane region" description="Helical" evidence="7">
    <location>
        <begin position="37"/>
        <end position="62"/>
    </location>
</feature>
<protein>
    <recommendedName>
        <fullName evidence="10">Lysine transporter LysE</fullName>
    </recommendedName>
</protein>
<reference evidence="8 9" key="1">
    <citation type="submission" date="2016-01" db="EMBL/GenBank/DDBJ databases">
        <authorList>
            <person name="Oliw E.H."/>
        </authorList>
    </citation>
    <scope>NUCLEOTIDE SEQUENCE [LARGE SCALE GENOMIC DNA]</scope>
    <source>
        <strain evidence="8 9">FRB97</strain>
    </source>
</reference>
<organism evidence="8 9">
    <name type="scientific">Gibbsiella quercinecans</name>
    <dbReference type="NCBI Taxonomy" id="929813"/>
    <lineage>
        <taxon>Bacteria</taxon>
        <taxon>Pseudomonadati</taxon>
        <taxon>Pseudomonadota</taxon>
        <taxon>Gammaproteobacteria</taxon>
        <taxon>Enterobacterales</taxon>
        <taxon>Yersiniaceae</taxon>
        <taxon>Gibbsiella</taxon>
    </lineage>
</organism>
<feature type="transmembrane region" description="Helical" evidence="7">
    <location>
        <begin position="172"/>
        <end position="194"/>
    </location>
</feature>
<proteinExistence type="predicted"/>
<dbReference type="PANTHER" id="PTHR30086:SF20">
    <property type="entry name" value="ARGININE EXPORTER PROTEIN ARGO-RELATED"/>
    <property type="match status" value="1"/>
</dbReference>
<feature type="transmembrane region" description="Helical" evidence="7">
    <location>
        <begin position="68"/>
        <end position="88"/>
    </location>
</feature>
<evidence type="ECO:0008006" key="10">
    <source>
        <dbReference type="Google" id="ProtNLM"/>
    </source>
</evidence>
<evidence type="ECO:0000313" key="9">
    <source>
        <dbReference type="Proteomes" id="UP000217182"/>
    </source>
</evidence>
<feature type="transmembrane region" description="Helical" evidence="7">
    <location>
        <begin position="108"/>
        <end position="128"/>
    </location>
</feature>
<name>A0A250B185_9GAMM</name>
<dbReference type="GO" id="GO:0033228">
    <property type="term" value="P:cysteine export across plasma membrane"/>
    <property type="evidence" value="ECO:0007669"/>
    <property type="project" value="TreeGrafter"/>
</dbReference>
<dbReference type="Pfam" id="PF01810">
    <property type="entry name" value="LysE"/>
    <property type="match status" value="1"/>
</dbReference>
<dbReference type="Proteomes" id="UP000217182">
    <property type="component" value="Chromosome"/>
</dbReference>
<evidence type="ECO:0000256" key="6">
    <source>
        <dbReference type="ARBA" id="ARBA00023136"/>
    </source>
</evidence>
<dbReference type="PANTHER" id="PTHR30086">
    <property type="entry name" value="ARGININE EXPORTER PROTEIN ARGO"/>
    <property type="match status" value="1"/>
</dbReference>
<keyword evidence="4" id="KW-0029">Amino-acid transport</keyword>
<evidence type="ECO:0000256" key="7">
    <source>
        <dbReference type="SAM" id="Phobius"/>
    </source>
</evidence>
<dbReference type="AlphaFoldDB" id="A0A250B185"/>
<keyword evidence="5 7" id="KW-1133">Transmembrane helix</keyword>
<dbReference type="OrthoDB" id="9812084at2"/>
<comment type="subcellular location">
    <subcellularLocation>
        <location evidence="1">Cell membrane</location>
        <topology evidence="1">Multi-pass membrane protein</topology>
    </subcellularLocation>
</comment>
<dbReference type="EMBL" id="CP014136">
    <property type="protein sequence ID" value="ATA19841.1"/>
    <property type="molecule type" value="Genomic_DNA"/>
</dbReference>
<keyword evidence="6 7" id="KW-0472">Membrane</keyword>
<gene>
    <name evidence="8" type="ORF">AWC35_11145</name>
</gene>
<sequence>MLDSAFISYVTVMSITPGPNNLLLASSGVNFGLRRTLPMIFGIGAGCAVQLALTTSMLNVILSGASGLRFPLALMGCAYLLWLSWKLFQAATPTAKQQAKPMRFIAGALFQAVNPKAWLMAINVAILFTPRSGASLHQTLAIIAGFTLLNIPCVLVWALMGDRLRTALRVAWKLRVFNGIMAGLMAATALWLLYDEWRIALA</sequence>
<feature type="transmembrane region" description="Helical" evidence="7">
    <location>
        <begin position="6"/>
        <end position="25"/>
    </location>
</feature>
<evidence type="ECO:0000256" key="3">
    <source>
        <dbReference type="ARBA" id="ARBA00022692"/>
    </source>
</evidence>
<keyword evidence="2" id="KW-1003">Cell membrane</keyword>
<dbReference type="InterPro" id="IPR001123">
    <property type="entry name" value="LeuE-type"/>
</dbReference>
<evidence type="ECO:0000256" key="5">
    <source>
        <dbReference type="ARBA" id="ARBA00022989"/>
    </source>
</evidence>